<feature type="region of interest" description="Disordered" evidence="1">
    <location>
        <begin position="31"/>
        <end position="74"/>
    </location>
</feature>
<comment type="caution">
    <text evidence="2">The sequence shown here is derived from an EMBL/GenBank/DDBJ whole genome shotgun (WGS) entry which is preliminary data.</text>
</comment>
<feature type="compositionally biased region" description="Low complexity" evidence="1">
    <location>
        <begin position="55"/>
        <end position="73"/>
    </location>
</feature>
<accession>A0AAX6DFP6</accession>
<evidence type="ECO:0000313" key="3">
    <source>
        <dbReference type="Proteomes" id="UP001140949"/>
    </source>
</evidence>
<reference evidence="2" key="2">
    <citation type="submission" date="2023-04" db="EMBL/GenBank/DDBJ databases">
        <authorList>
            <person name="Bruccoleri R.E."/>
            <person name="Oakeley E.J."/>
            <person name="Faust A.-M."/>
            <person name="Dessus-Babus S."/>
            <person name="Altorfer M."/>
            <person name="Burckhardt D."/>
            <person name="Oertli M."/>
            <person name="Naumann U."/>
            <person name="Petersen F."/>
            <person name="Wong J."/>
        </authorList>
    </citation>
    <scope>NUCLEOTIDE SEQUENCE</scope>
    <source>
        <strain evidence="2">GSM-AAB239-AS_SAM_17_03QT</strain>
        <tissue evidence="2">Leaf</tissue>
    </source>
</reference>
<dbReference type="Proteomes" id="UP001140949">
    <property type="component" value="Unassembled WGS sequence"/>
</dbReference>
<dbReference type="AlphaFoldDB" id="A0AAX6DFP6"/>
<sequence>MPSGGVNYGYSADTNDIGVSGWSSGNKVGNISNTGVGNGNKVTTTGSAGWKGSSVGNVNNTGVGTENTVNNANPAPSKGFFAGWLFG</sequence>
<evidence type="ECO:0000256" key="1">
    <source>
        <dbReference type="SAM" id="MobiDB-lite"/>
    </source>
</evidence>
<name>A0AAX6DFP6_IRIPA</name>
<gene>
    <name evidence="2" type="ORF">M6B38_249070</name>
</gene>
<feature type="compositionally biased region" description="Low complexity" evidence="1">
    <location>
        <begin position="33"/>
        <end position="46"/>
    </location>
</feature>
<evidence type="ECO:0000313" key="2">
    <source>
        <dbReference type="EMBL" id="KAJ6790549.1"/>
    </source>
</evidence>
<dbReference type="EMBL" id="JANAVB010045219">
    <property type="protein sequence ID" value="KAJ6790549.1"/>
    <property type="molecule type" value="Genomic_DNA"/>
</dbReference>
<organism evidence="2 3">
    <name type="scientific">Iris pallida</name>
    <name type="common">Sweet iris</name>
    <dbReference type="NCBI Taxonomy" id="29817"/>
    <lineage>
        <taxon>Eukaryota</taxon>
        <taxon>Viridiplantae</taxon>
        <taxon>Streptophyta</taxon>
        <taxon>Embryophyta</taxon>
        <taxon>Tracheophyta</taxon>
        <taxon>Spermatophyta</taxon>
        <taxon>Magnoliopsida</taxon>
        <taxon>Liliopsida</taxon>
        <taxon>Asparagales</taxon>
        <taxon>Iridaceae</taxon>
        <taxon>Iridoideae</taxon>
        <taxon>Irideae</taxon>
        <taxon>Iris</taxon>
    </lineage>
</organism>
<proteinExistence type="predicted"/>
<protein>
    <submittedName>
        <fullName evidence="2">Uncharacterized protein</fullName>
    </submittedName>
</protein>
<keyword evidence="3" id="KW-1185">Reference proteome</keyword>
<reference evidence="2" key="1">
    <citation type="journal article" date="2023" name="GigaByte">
        <title>Genome assembly of the bearded iris, Iris pallida Lam.</title>
        <authorList>
            <person name="Bruccoleri R.E."/>
            <person name="Oakeley E.J."/>
            <person name="Faust A.M.E."/>
            <person name="Altorfer M."/>
            <person name="Dessus-Babus S."/>
            <person name="Burckhardt D."/>
            <person name="Oertli M."/>
            <person name="Naumann U."/>
            <person name="Petersen F."/>
            <person name="Wong J."/>
        </authorList>
    </citation>
    <scope>NUCLEOTIDE SEQUENCE</scope>
    <source>
        <strain evidence="2">GSM-AAB239-AS_SAM_17_03QT</strain>
    </source>
</reference>